<dbReference type="CDD" id="cd09281">
    <property type="entry name" value="UPF0066"/>
    <property type="match status" value="1"/>
</dbReference>
<dbReference type="PROSITE" id="PS01318">
    <property type="entry name" value="TSAA_1"/>
    <property type="match status" value="1"/>
</dbReference>
<evidence type="ECO:0000313" key="4">
    <source>
        <dbReference type="EMBL" id="CCO49799.1"/>
    </source>
</evidence>
<dbReference type="InterPro" id="IPR036414">
    <property type="entry name" value="YaeB_N_sf"/>
</dbReference>
<sequence>MKIDSIGQVHAENGTFQLQIQPQYQKGLEDLQNFSHIQLLWWGHHSDTEELRQTLTCTNPYHGGPDTLGVFATRSPFRPNPLLLSIVEIQSIDVEKGVISLYWVDAEHGTPILDIKPYLPCSDRVKNSRVAEWCQNWPEWYEDSAHFDWSKVLVY</sequence>
<dbReference type="Pfam" id="PF01980">
    <property type="entry name" value="TrmO_N"/>
    <property type="match status" value="1"/>
</dbReference>
<comment type="similarity">
    <text evidence="2">Belongs to the tRNA methyltransferase O family.</text>
</comment>
<dbReference type="PANTHER" id="PTHR12818:SF0">
    <property type="entry name" value="TRNA (ADENINE(37)-N6)-METHYLTRANSFERASE"/>
    <property type="match status" value="1"/>
</dbReference>
<evidence type="ECO:0000259" key="3">
    <source>
        <dbReference type="PROSITE" id="PS51668"/>
    </source>
</evidence>
<feature type="domain" description="TsaA-like" evidence="3">
    <location>
        <begin position="3"/>
        <end position="127"/>
    </location>
</feature>
<dbReference type="Proteomes" id="UP000018211">
    <property type="component" value="Unassembled WGS sequence"/>
</dbReference>
<gene>
    <name evidence="4" type="ORF">VIBNISOn1_900023</name>
</gene>
<comment type="caution">
    <text evidence="4">The sequence shown here is derived from an EMBL/GenBank/DDBJ whole genome shotgun (WGS) entry which is preliminary data.</text>
</comment>
<keyword evidence="1" id="KW-0949">S-adenosyl-L-methionine</keyword>
<dbReference type="AlphaFoldDB" id="A0AAV2VYE9"/>
<dbReference type="RefSeq" id="WP_022613821.1">
    <property type="nucleotide sequence ID" value="NZ_LK391965.1"/>
</dbReference>
<dbReference type="SUPFAM" id="SSF118196">
    <property type="entry name" value="YaeB-like"/>
    <property type="match status" value="1"/>
</dbReference>
<dbReference type="InterPro" id="IPR036413">
    <property type="entry name" value="YaeB-like_sf"/>
</dbReference>
<dbReference type="PANTHER" id="PTHR12818">
    <property type="entry name" value="TRNA (ADENINE(37)-N6)-METHYLTRANSFERASE"/>
    <property type="match status" value="1"/>
</dbReference>
<reference evidence="4 5" key="1">
    <citation type="journal article" date="2013" name="ISME J.">
        <title>Comparative genomics of pathogenic lineages of Vibrio nigripulchritudo identifies virulence-associated traits.</title>
        <authorList>
            <person name="Goudenege D."/>
            <person name="Labreuche Y."/>
            <person name="Krin E."/>
            <person name="Ansquer D."/>
            <person name="Mangenot S."/>
            <person name="Calteau A."/>
            <person name="Medigue C."/>
            <person name="Mazel D."/>
            <person name="Polz M.F."/>
            <person name="Le Roux F."/>
        </authorList>
    </citation>
    <scope>NUCLEOTIDE SEQUENCE [LARGE SCALE GENOMIC DNA]</scope>
    <source>
        <strain evidence="4 5">SOn1</strain>
    </source>
</reference>
<dbReference type="InterPro" id="IPR023370">
    <property type="entry name" value="TrmO-like_N"/>
</dbReference>
<dbReference type="PROSITE" id="PS51668">
    <property type="entry name" value="TSAA_2"/>
    <property type="match status" value="1"/>
</dbReference>
<protein>
    <recommendedName>
        <fullName evidence="3">TsaA-like domain-containing protein</fullName>
    </recommendedName>
</protein>
<dbReference type="NCBIfam" id="TIGR00104">
    <property type="entry name" value="tRNA_TsaA"/>
    <property type="match status" value="1"/>
</dbReference>
<dbReference type="EMBL" id="CAOF01000187">
    <property type="protein sequence ID" value="CCO49799.1"/>
    <property type="molecule type" value="Genomic_DNA"/>
</dbReference>
<proteinExistence type="inferred from homology"/>
<organism evidence="4 5">
    <name type="scientific">Vibrio nigripulchritudo SOn1</name>
    <dbReference type="NCBI Taxonomy" id="1238450"/>
    <lineage>
        <taxon>Bacteria</taxon>
        <taxon>Pseudomonadati</taxon>
        <taxon>Pseudomonadota</taxon>
        <taxon>Gammaproteobacteria</taxon>
        <taxon>Vibrionales</taxon>
        <taxon>Vibrionaceae</taxon>
        <taxon>Vibrio</taxon>
    </lineage>
</organism>
<accession>A0AAV2VYE9</accession>
<dbReference type="InterPro" id="IPR023368">
    <property type="entry name" value="UPF0066_cons_site"/>
</dbReference>
<dbReference type="Gene3D" id="2.40.30.70">
    <property type="entry name" value="YaeB-like"/>
    <property type="match status" value="1"/>
</dbReference>
<evidence type="ECO:0000256" key="2">
    <source>
        <dbReference type="ARBA" id="ARBA00033753"/>
    </source>
</evidence>
<evidence type="ECO:0000313" key="5">
    <source>
        <dbReference type="Proteomes" id="UP000018211"/>
    </source>
</evidence>
<evidence type="ECO:0000256" key="1">
    <source>
        <dbReference type="ARBA" id="ARBA00022691"/>
    </source>
</evidence>
<name>A0AAV2VYE9_9VIBR</name>
<dbReference type="InterPro" id="IPR040372">
    <property type="entry name" value="YaeB-like"/>
</dbReference>